<organism evidence="3 4">
    <name type="scientific">Rotaria socialis</name>
    <dbReference type="NCBI Taxonomy" id="392032"/>
    <lineage>
        <taxon>Eukaryota</taxon>
        <taxon>Metazoa</taxon>
        <taxon>Spiralia</taxon>
        <taxon>Gnathifera</taxon>
        <taxon>Rotifera</taxon>
        <taxon>Eurotatoria</taxon>
        <taxon>Bdelloidea</taxon>
        <taxon>Philodinida</taxon>
        <taxon>Philodinidae</taxon>
        <taxon>Rotaria</taxon>
    </lineage>
</organism>
<evidence type="ECO:0008006" key="6">
    <source>
        <dbReference type="Google" id="ProtNLM"/>
    </source>
</evidence>
<gene>
    <name evidence="1" type="ORF">HFQ381_LOCUS4221</name>
    <name evidence="3" type="ORF">TOA249_LOCUS13266</name>
    <name evidence="2" type="ORF">UJA718_LOCUS6092</name>
</gene>
<evidence type="ECO:0000313" key="2">
    <source>
        <dbReference type="EMBL" id="CAF4193597.1"/>
    </source>
</evidence>
<dbReference type="EMBL" id="CAJOBP010000558">
    <property type="protein sequence ID" value="CAF4193597.1"/>
    <property type="molecule type" value="Genomic_DNA"/>
</dbReference>
<evidence type="ECO:0000313" key="1">
    <source>
        <dbReference type="EMBL" id="CAF4148893.1"/>
    </source>
</evidence>
<dbReference type="EMBL" id="CAJOBS010000780">
    <property type="protein sequence ID" value="CAF4640802.1"/>
    <property type="molecule type" value="Genomic_DNA"/>
</dbReference>
<evidence type="ECO:0000313" key="5">
    <source>
        <dbReference type="Proteomes" id="UP000663873"/>
    </source>
</evidence>
<protein>
    <recommendedName>
        <fullName evidence="6">DUF4139 domain-containing protein</fullName>
    </recommendedName>
</protein>
<reference evidence="3" key="1">
    <citation type="submission" date="2021-02" db="EMBL/GenBank/DDBJ databases">
        <authorList>
            <person name="Nowell W R."/>
        </authorList>
    </citation>
    <scope>NUCLEOTIDE SEQUENCE</scope>
</reference>
<evidence type="ECO:0000313" key="3">
    <source>
        <dbReference type="EMBL" id="CAF4640802.1"/>
    </source>
</evidence>
<comment type="caution">
    <text evidence="3">The sequence shown here is derived from an EMBL/GenBank/DDBJ whole genome shotgun (WGS) entry which is preliminary data.</text>
</comment>
<proteinExistence type="predicted"/>
<name>A0A821EPQ1_9BILA</name>
<accession>A0A821EPQ1</accession>
<dbReference type="Proteomes" id="UP000663851">
    <property type="component" value="Unassembled WGS sequence"/>
</dbReference>
<dbReference type="EMBL" id="CAJOBO010000164">
    <property type="protein sequence ID" value="CAF4148893.1"/>
    <property type="molecule type" value="Genomic_DNA"/>
</dbReference>
<dbReference type="Proteomes" id="UP000663838">
    <property type="component" value="Unassembled WGS sequence"/>
</dbReference>
<dbReference type="AlphaFoldDB" id="A0A821EPQ1"/>
<evidence type="ECO:0000313" key="4">
    <source>
        <dbReference type="Proteomes" id="UP000663838"/>
    </source>
</evidence>
<dbReference type="Proteomes" id="UP000663873">
    <property type="component" value="Unassembled WGS sequence"/>
</dbReference>
<keyword evidence="5" id="KW-1185">Reference proteome</keyword>
<sequence length="575" mass="64838">MTTNNTKTPTHASNVYLFKNGYGMIVKTFEFPPTEGNHSKSIELLDPPSNPVHGTFWIQSLSNNTSISAIRTKKTHTFVDKDCCSVEDLLKVNIGQDIQLLVRNDGSKSTEWISGKIKSVKQNQLISDDEDNDTEVVQGRGIGGIQNFQGHATQISASPLTTSSSLPCIQQSNFILLETTDNDLMALPKSSIQSIRGASLTTTYQRKVFKNCLSIDYKNQSESSDAGLMKYLTYGITWAPSYNLILLSSQDPSLKRLRLSSKAVILNDIENMNVDNLFCIVGFPNVSKFASVTDPIISGDDVETFLERLQQCEIESARPNYNSFANVASNSVRMQQMVMPMSSSTSQVPDDSQQDTHVDDLHLYEFKNILLQKKERLMLPIFDIEIPYRDVYHCKIGTAKSTNDYYGYENKNDFEEVWHSVEFDNVSDFVWTTAPIVITKGQLEQQFIGQDKLTYTLKGSTTFVNLTKALDVRIQLDEKVSSANSSRFVLSRVNYQTDQIEGKILVMNYKSEEVVVVINTILVGKMSNYSIAPKKDAVKTDGDVANQRHDIRWEITVKPKQTLEIKYVRSFNKRI</sequence>